<keyword evidence="5" id="KW-1133">Transmembrane helix</keyword>
<dbReference type="GO" id="GO:0071555">
    <property type="term" value="P:cell wall organization"/>
    <property type="evidence" value="ECO:0007669"/>
    <property type="project" value="TreeGrafter"/>
</dbReference>
<dbReference type="GO" id="GO:0005886">
    <property type="term" value="C:plasma membrane"/>
    <property type="evidence" value="ECO:0007669"/>
    <property type="project" value="TreeGrafter"/>
</dbReference>
<dbReference type="SUPFAM" id="SSF56601">
    <property type="entry name" value="beta-lactamase/transpeptidase-like"/>
    <property type="match status" value="1"/>
</dbReference>
<accession>A0A1I1VRB9</accession>
<dbReference type="EMBL" id="FOND01000001">
    <property type="protein sequence ID" value="SFD85369.1"/>
    <property type="molecule type" value="Genomic_DNA"/>
</dbReference>
<comment type="subcellular location">
    <subcellularLocation>
        <location evidence="1">Membrane</location>
    </subcellularLocation>
</comment>
<comment type="similarity">
    <text evidence="2">Belongs to the transpeptidase family.</text>
</comment>
<feature type="region of interest" description="Disordered" evidence="4">
    <location>
        <begin position="1"/>
        <end position="46"/>
    </location>
</feature>
<keyword evidence="3 5" id="KW-0472">Membrane</keyword>
<feature type="transmembrane region" description="Helical" evidence="5">
    <location>
        <begin position="56"/>
        <end position="75"/>
    </location>
</feature>
<evidence type="ECO:0000256" key="5">
    <source>
        <dbReference type="SAM" id="Phobius"/>
    </source>
</evidence>
<evidence type="ECO:0000259" key="7">
    <source>
        <dbReference type="Pfam" id="PF03717"/>
    </source>
</evidence>
<feature type="region of interest" description="Disordered" evidence="4">
    <location>
        <begin position="228"/>
        <end position="253"/>
    </location>
</feature>
<dbReference type="Pfam" id="PF03717">
    <property type="entry name" value="PBP_dimer"/>
    <property type="match status" value="1"/>
</dbReference>
<feature type="domain" description="Penicillin-binding protein dimerisation" evidence="7">
    <location>
        <begin position="97"/>
        <end position="241"/>
    </location>
</feature>
<keyword evidence="9" id="KW-1185">Reference proteome</keyword>
<dbReference type="InterPro" id="IPR012338">
    <property type="entry name" value="Beta-lactam/transpept-like"/>
</dbReference>
<dbReference type="Gene3D" id="3.40.710.10">
    <property type="entry name" value="DD-peptidase/beta-lactamase superfamily"/>
    <property type="match status" value="1"/>
</dbReference>
<evidence type="ECO:0000313" key="9">
    <source>
        <dbReference type="Proteomes" id="UP000198589"/>
    </source>
</evidence>
<evidence type="ECO:0000313" key="8">
    <source>
        <dbReference type="EMBL" id="SFD85369.1"/>
    </source>
</evidence>
<dbReference type="OrthoDB" id="9789078at2"/>
<evidence type="ECO:0000256" key="3">
    <source>
        <dbReference type="ARBA" id="ARBA00023136"/>
    </source>
</evidence>
<dbReference type="Gene3D" id="3.30.450.330">
    <property type="match status" value="1"/>
</dbReference>
<dbReference type="SUPFAM" id="SSF56519">
    <property type="entry name" value="Penicillin binding protein dimerisation domain"/>
    <property type="match status" value="1"/>
</dbReference>
<proteinExistence type="inferred from homology"/>
<dbReference type="GO" id="GO:0008658">
    <property type="term" value="F:penicillin binding"/>
    <property type="evidence" value="ECO:0007669"/>
    <property type="project" value="InterPro"/>
</dbReference>
<dbReference type="STRING" id="1798228.SAMN05216574_10168"/>
<evidence type="ECO:0000256" key="2">
    <source>
        <dbReference type="ARBA" id="ARBA00007171"/>
    </source>
</evidence>
<dbReference type="Pfam" id="PF00905">
    <property type="entry name" value="Transpeptidase"/>
    <property type="match status" value="1"/>
</dbReference>
<sequence>MPNSGRRTGGAGRPERPGGAPRSTGRPGPFTSRRAPGSRRSGVGLSVSQRGVRNQWGLAFMITLLVLVVGKLAILQGVDGAAYASAAAADRMQTYPVAALRGAVLDRDGDPFAYSVDASKVVADPQVVTDPERTALALTTLLGVPVPELTEKLSADGRYVVLATQVPPETTDAIDALDLPGVLFEDDPLRLYPAGSVGGQVTGFVGRDGEGLAGIEQTFQEELAGTPGTRRVEVGSGGNPIPSGIDESTPATDGDSVTLTVDQDLQFVTEQRLGEACADGATTRASAVVLEVATGEVVAMGSCPGYDPGSYSTTDPDLLGNPIVSSVFEPGSVMKAVTLAAALEEGVADPDTVLSVDGHIQAGDRVVTDAHDHEPVDWTVTGILAKSSNVGTIMLAREVGDQKLEDYLRAFGIGAATGIELPGESAGILQDSDEWSGIRAANIAIGQGVSVTTLQMASVYQAIANGGVRLPPRIVDSLTGPDGRVTDVPAPEGARVVSESTAERMAYMLEAVVGPGGTAPLGQIEGFRVAGKTGTAQRANPECNCYAGGGYVTTFVGFAPADDPQYVVAVDLERPTSAAEGGQVAAPVFADILRFALTADGIVPSGTARPDFALTGTP</sequence>
<protein>
    <submittedName>
        <fullName evidence="8">Peptidoglycan synthetase FtsI</fullName>
    </submittedName>
</protein>
<reference evidence="9" key="1">
    <citation type="submission" date="2016-10" db="EMBL/GenBank/DDBJ databases">
        <authorList>
            <person name="Varghese N."/>
            <person name="Submissions S."/>
        </authorList>
    </citation>
    <scope>NUCLEOTIDE SEQUENCE [LARGE SCALE GENOMIC DNA]</scope>
    <source>
        <strain evidence="9">DSM 46838</strain>
    </source>
</reference>
<feature type="domain" description="Penicillin-binding protein transpeptidase" evidence="6">
    <location>
        <begin position="286"/>
        <end position="593"/>
    </location>
</feature>
<name>A0A1I1VRB9_9ACTN</name>
<gene>
    <name evidence="8" type="ORF">SAMN05216574_10168</name>
</gene>
<keyword evidence="5" id="KW-0812">Transmembrane</keyword>
<dbReference type="AlphaFoldDB" id="A0A1I1VRB9"/>
<evidence type="ECO:0000259" key="6">
    <source>
        <dbReference type="Pfam" id="PF00905"/>
    </source>
</evidence>
<dbReference type="InterPro" id="IPR001460">
    <property type="entry name" value="PCN-bd_Tpept"/>
</dbReference>
<dbReference type="InterPro" id="IPR005311">
    <property type="entry name" value="PBP_dimer"/>
</dbReference>
<organism evidence="8 9">
    <name type="scientific">Blastococcus tunisiensis</name>
    <dbReference type="NCBI Taxonomy" id="1798228"/>
    <lineage>
        <taxon>Bacteria</taxon>
        <taxon>Bacillati</taxon>
        <taxon>Actinomycetota</taxon>
        <taxon>Actinomycetes</taxon>
        <taxon>Geodermatophilales</taxon>
        <taxon>Geodermatophilaceae</taxon>
        <taxon>Blastococcus</taxon>
    </lineage>
</organism>
<dbReference type="Gene3D" id="3.90.1310.10">
    <property type="entry name" value="Penicillin-binding protein 2a (Domain 2)"/>
    <property type="match status" value="1"/>
</dbReference>
<evidence type="ECO:0000256" key="1">
    <source>
        <dbReference type="ARBA" id="ARBA00004370"/>
    </source>
</evidence>
<dbReference type="Proteomes" id="UP000198589">
    <property type="component" value="Unassembled WGS sequence"/>
</dbReference>
<dbReference type="PANTHER" id="PTHR30627">
    <property type="entry name" value="PEPTIDOGLYCAN D,D-TRANSPEPTIDASE"/>
    <property type="match status" value="1"/>
</dbReference>
<dbReference type="InterPro" id="IPR050515">
    <property type="entry name" value="Beta-lactam/transpept"/>
</dbReference>
<evidence type="ECO:0000256" key="4">
    <source>
        <dbReference type="SAM" id="MobiDB-lite"/>
    </source>
</evidence>
<dbReference type="RefSeq" id="WP_092194816.1">
    <property type="nucleotide sequence ID" value="NZ_FOND01000001.1"/>
</dbReference>
<dbReference type="InterPro" id="IPR036138">
    <property type="entry name" value="PBP_dimer_sf"/>
</dbReference>
<dbReference type="PANTHER" id="PTHR30627:SF1">
    <property type="entry name" value="PEPTIDOGLYCAN D,D-TRANSPEPTIDASE FTSI"/>
    <property type="match status" value="1"/>
</dbReference>